<accession>C0BX45</accession>
<gene>
    <name evidence="1" type="ORF">CLOHYLEM_04379</name>
</gene>
<organism evidence="1 2">
    <name type="scientific">[Clostridium] hylemonae DSM 15053</name>
    <dbReference type="NCBI Taxonomy" id="553973"/>
    <lineage>
        <taxon>Bacteria</taxon>
        <taxon>Bacillati</taxon>
        <taxon>Bacillota</taxon>
        <taxon>Clostridia</taxon>
        <taxon>Lachnospirales</taxon>
        <taxon>Lachnospiraceae</taxon>
    </lineage>
</organism>
<dbReference type="EMBL" id="ABYI02000007">
    <property type="protein sequence ID" value="EEG75643.1"/>
    <property type="molecule type" value="Genomic_DNA"/>
</dbReference>
<evidence type="ECO:0000313" key="1">
    <source>
        <dbReference type="EMBL" id="EEG75643.1"/>
    </source>
</evidence>
<keyword evidence="2" id="KW-1185">Reference proteome</keyword>
<dbReference type="AlphaFoldDB" id="C0BX45"/>
<reference evidence="1" key="2">
    <citation type="submission" date="2013-06" db="EMBL/GenBank/DDBJ databases">
        <title>Draft genome sequence of Clostridium hylemonae (DSM 15053).</title>
        <authorList>
            <person name="Sudarsanam P."/>
            <person name="Ley R."/>
            <person name="Guruge J."/>
            <person name="Turnbaugh P.J."/>
            <person name="Mahowald M."/>
            <person name="Liep D."/>
            <person name="Gordon J."/>
        </authorList>
    </citation>
    <scope>NUCLEOTIDE SEQUENCE</scope>
    <source>
        <strain evidence="1">DSM 15053</strain>
    </source>
</reference>
<comment type="caution">
    <text evidence="1">The sequence shown here is derived from an EMBL/GenBank/DDBJ whole genome shotgun (WGS) entry which is preliminary data.</text>
</comment>
<reference evidence="1" key="1">
    <citation type="submission" date="2009-02" db="EMBL/GenBank/DDBJ databases">
        <authorList>
            <person name="Fulton L."/>
            <person name="Clifton S."/>
            <person name="Fulton B."/>
            <person name="Xu J."/>
            <person name="Minx P."/>
            <person name="Pepin K.H."/>
            <person name="Johnson M."/>
            <person name="Bhonagiri V."/>
            <person name="Nash W.E."/>
            <person name="Mardis E.R."/>
            <person name="Wilson R.K."/>
        </authorList>
    </citation>
    <scope>NUCLEOTIDE SEQUENCE [LARGE SCALE GENOMIC DNA]</scope>
    <source>
        <strain evidence="1">DSM 15053</strain>
    </source>
</reference>
<dbReference type="HOGENOM" id="CLU_3268022_0_0_9"/>
<dbReference type="STRING" id="553973.CLOHYLEM_04379"/>
<proteinExistence type="predicted"/>
<name>C0BX45_9FIRM</name>
<dbReference type="Proteomes" id="UP000004893">
    <property type="component" value="Unassembled WGS sequence"/>
</dbReference>
<protein>
    <submittedName>
        <fullName evidence="1">Uncharacterized protein</fullName>
    </submittedName>
</protein>
<evidence type="ECO:0000313" key="2">
    <source>
        <dbReference type="Proteomes" id="UP000004893"/>
    </source>
</evidence>
<sequence length="41" mass="4404">MLIKQAYYGGSNNIIIKPGVGTLRPESMNNGNGGIYYAAEK</sequence>